<accession>A0A5C7AQE3</accession>
<dbReference type="OrthoDB" id="9782620at2"/>
<comment type="caution">
    <text evidence="1">The sequence shown here is derived from an EMBL/GenBank/DDBJ whole genome shotgun (WGS) entry which is preliminary data.</text>
</comment>
<dbReference type="Proteomes" id="UP000321734">
    <property type="component" value="Unassembled WGS sequence"/>
</dbReference>
<evidence type="ECO:0000313" key="1">
    <source>
        <dbReference type="EMBL" id="TXE10551.1"/>
    </source>
</evidence>
<dbReference type="EMBL" id="VORX01000001">
    <property type="protein sequence ID" value="TXE10551.1"/>
    <property type="molecule type" value="Genomic_DNA"/>
</dbReference>
<keyword evidence="2" id="KW-1185">Reference proteome</keyword>
<dbReference type="AlphaFoldDB" id="A0A5C7AQE3"/>
<evidence type="ECO:0000313" key="2">
    <source>
        <dbReference type="Proteomes" id="UP000321734"/>
    </source>
</evidence>
<name>A0A5C7AQE3_9FLAO</name>
<gene>
    <name evidence="1" type="ORF">ES711_01195</name>
</gene>
<proteinExistence type="predicted"/>
<organism evidence="1 2">
    <name type="scientific">Gelidibacter salicanalis</name>
    <dbReference type="NCBI Taxonomy" id="291193"/>
    <lineage>
        <taxon>Bacteria</taxon>
        <taxon>Pseudomonadati</taxon>
        <taxon>Bacteroidota</taxon>
        <taxon>Flavobacteriia</taxon>
        <taxon>Flavobacteriales</taxon>
        <taxon>Flavobacteriaceae</taxon>
        <taxon>Gelidibacter</taxon>
    </lineage>
</organism>
<reference evidence="1 2" key="1">
    <citation type="submission" date="2019-08" db="EMBL/GenBank/DDBJ databases">
        <title>Genome sequence of Gelidibacter salicanalis IC162T.</title>
        <authorList>
            <person name="Bowman J.P."/>
        </authorList>
    </citation>
    <scope>NUCLEOTIDE SEQUENCE [LARGE SCALE GENOMIC DNA]</scope>
    <source>
        <strain evidence="1 2">IC162</strain>
    </source>
</reference>
<protein>
    <submittedName>
        <fullName evidence="1">Uncharacterized protein</fullName>
    </submittedName>
</protein>
<sequence length="78" mass="9108">MFYKISNIANKDSIERKFQVSFQFPNLYEPKKLIEGLKESTVAVITNAEPDKVTYAIWGLLPENFEDNWSVFQDVFNT</sequence>
<dbReference type="RefSeq" id="WP_146888774.1">
    <property type="nucleotide sequence ID" value="NZ_VORX01000001.1"/>
</dbReference>